<name>A0A7G9AA45_ECOLX</name>
<dbReference type="AlphaFoldDB" id="A0A7G9AA45"/>
<sequence length="53" mass="6283">MIIMNNDKYHTQYDFMRFVYLSYFLPFSRHADPKRCLGGSFAADILLSFNDVI</sequence>
<keyword evidence="1" id="KW-0614">Plasmid</keyword>
<proteinExistence type="predicted"/>
<evidence type="ECO:0000313" key="1">
    <source>
        <dbReference type="EMBL" id="QNL33624.1"/>
    </source>
</evidence>
<reference evidence="1" key="1">
    <citation type="submission" date="2020-03" db="EMBL/GenBank/DDBJ databases">
        <title>Comparative analysis of multidrug resistant Escherichia coli ST216 isolates from silver gulls in Australia.</title>
        <authorList>
            <person name="Tarabai H."/>
            <person name="Wyrsch E.R."/>
            <person name="Bitar I."/>
            <person name="Djordjevic S.P."/>
            <person name="Dolejska M."/>
        </authorList>
    </citation>
    <scope>NUCLEOTIDE SEQUENCE</scope>
    <source>
        <strain evidence="1">CE1681</strain>
        <plasmid evidence="1">pCE1681-E</plasmid>
    </source>
</reference>
<accession>A0A7G9AA45</accession>
<organism evidence="1">
    <name type="scientific">Escherichia coli</name>
    <dbReference type="NCBI Taxonomy" id="562"/>
    <lineage>
        <taxon>Bacteria</taxon>
        <taxon>Pseudomonadati</taxon>
        <taxon>Pseudomonadota</taxon>
        <taxon>Gammaproteobacteria</taxon>
        <taxon>Enterobacterales</taxon>
        <taxon>Enterobacteriaceae</taxon>
        <taxon>Escherichia</taxon>
    </lineage>
</organism>
<dbReference type="EMBL" id="MT180434">
    <property type="protein sequence ID" value="QNL33624.1"/>
    <property type="molecule type" value="Genomic_DNA"/>
</dbReference>
<protein>
    <submittedName>
        <fullName evidence="1">Uncharacterized protein</fullName>
    </submittedName>
</protein>
<geneLocation type="plasmid" evidence="1">
    <name>pCE1681-E</name>
</geneLocation>